<evidence type="ECO:0000256" key="1">
    <source>
        <dbReference type="SAM" id="MobiDB-lite"/>
    </source>
</evidence>
<dbReference type="EMBL" id="WELI01000022">
    <property type="protein sequence ID" value="KAB7725488.1"/>
    <property type="molecule type" value="Genomic_DNA"/>
</dbReference>
<sequence>MLNTQSVEHVLALHPVKHDLTATLKTLYSRGLVIQATPGGNRIGHFLSPPESYVALPETLKPLLAGIAPTPRYYEQQVAALQSERGRAMVNLAVAIDRNHPGTITKQVNYITGKAEDLRPYRSDPNTLLQALSQTEGPLRIESSKDVAETQTDDYIESLMGQPIGTDNTNHLSAAFDAAFTPEPRKKRNKGVGGGVSRRPKPKL</sequence>
<dbReference type="Proteomes" id="UP000488299">
    <property type="component" value="Unassembled WGS sequence"/>
</dbReference>
<dbReference type="RefSeq" id="WP_152127250.1">
    <property type="nucleotide sequence ID" value="NZ_WELI01000022.1"/>
</dbReference>
<organism evidence="2 3">
    <name type="scientific">Rudanella paleaurantiibacter</name>
    <dbReference type="NCBI Taxonomy" id="2614655"/>
    <lineage>
        <taxon>Bacteria</taxon>
        <taxon>Pseudomonadati</taxon>
        <taxon>Bacteroidota</taxon>
        <taxon>Cytophagia</taxon>
        <taxon>Cytophagales</taxon>
        <taxon>Cytophagaceae</taxon>
        <taxon>Rudanella</taxon>
    </lineage>
</organism>
<keyword evidence="3" id="KW-1185">Reference proteome</keyword>
<accession>A0A7J5TRR2</accession>
<feature type="region of interest" description="Disordered" evidence="1">
    <location>
        <begin position="177"/>
        <end position="204"/>
    </location>
</feature>
<proteinExistence type="predicted"/>
<reference evidence="2 3" key="1">
    <citation type="submission" date="2019-10" db="EMBL/GenBank/DDBJ databases">
        <title>Rudanella paleaurantiibacter sp. nov., isolated from sludge.</title>
        <authorList>
            <person name="Xu S.Q."/>
        </authorList>
    </citation>
    <scope>NUCLEOTIDE SEQUENCE [LARGE SCALE GENOMIC DNA]</scope>
    <source>
        <strain evidence="2 3">HX-22-17</strain>
    </source>
</reference>
<comment type="caution">
    <text evidence="2">The sequence shown here is derived from an EMBL/GenBank/DDBJ whole genome shotgun (WGS) entry which is preliminary data.</text>
</comment>
<evidence type="ECO:0000313" key="2">
    <source>
        <dbReference type="EMBL" id="KAB7725488.1"/>
    </source>
</evidence>
<gene>
    <name evidence="2" type="ORF">F5984_25945</name>
</gene>
<protein>
    <submittedName>
        <fullName evidence="2">Uncharacterized protein</fullName>
    </submittedName>
</protein>
<evidence type="ECO:0000313" key="3">
    <source>
        <dbReference type="Proteomes" id="UP000488299"/>
    </source>
</evidence>
<name>A0A7J5TRR2_9BACT</name>
<dbReference type="AlphaFoldDB" id="A0A7J5TRR2"/>